<dbReference type="OrthoDB" id="288562at2"/>
<organism evidence="1 2">
    <name type="scientific">Rosistilla ulvae</name>
    <dbReference type="NCBI Taxonomy" id="1930277"/>
    <lineage>
        <taxon>Bacteria</taxon>
        <taxon>Pseudomonadati</taxon>
        <taxon>Planctomycetota</taxon>
        <taxon>Planctomycetia</taxon>
        <taxon>Pirellulales</taxon>
        <taxon>Pirellulaceae</taxon>
        <taxon>Rosistilla</taxon>
    </lineage>
</organism>
<dbReference type="EMBL" id="CP036261">
    <property type="protein sequence ID" value="QDS88370.1"/>
    <property type="molecule type" value="Genomic_DNA"/>
</dbReference>
<accession>A0A517M0G3</accession>
<dbReference type="RefSeq" id="WP_145345555.1">
    <property type="nucleotide sequence ID" value="NZ_CP036261.1"/>
</dbReference>
<dbReference type="Proteomes" id="UP000319557">
    <property type="component" value="Chromosome"/>
</dbReference>
<name>A0A517M0G3_9BACT</name>
<evidence type="ECO:0000313" key="2">
    <source>
        <dbReference type="Proteomes" id="UP000319557"/>
    </source>
</evidence>
<sequence>MLMLASDKPTSGCTEPHILKSRGDALSRDANFGNALTPKKSNTLPLPGNMRSLGLCLLMLLHVGCGSSDQITTYTIPTEVPESLIQQDRMLGGIVPATQKVWFYKLVADVDSVAEIESDFKKWVQQLKYEDGVPQLDVPDDWKRISPGMMQHAKFQIPAGERVIEMSVAELGNNGDWDEQVLANVNRWRGQMALPPETGQYAGGEALTVENPPSESQPIWVSIDGVFKSGPSMGGRPPMMGGGGGAMPPHATPPVAAESDSPRKYDYELPEGWTEGRSGGMRLAAFDVATDDGAAEVTLIEAGGDMQANIGMWMSQVNPKSKPDDAAGVLESGEEITVMGITGTRFRLYGDEGGEKAIDVTMVPLEGGSSLFIKMTGVPAAVKAADQPLTEFLGTIKPAAKG</sequence>
<reference evidence="1 2" key="1">
    <citation type="submission" date="2019-02" db="EMBL/GenBank/DDBJ databases">
        <title>Deep-cultivation of Planctomycetes and their phenomic and genomic characterization uncovers novel biology.</title>
        <authorList>
            <person name="Wiegand S."/>
            <person name="Jogler M."/>
            <person name="Boedeker C."/>
            <person name="Pinto D."/>
            <person name="Vollmers J."/>
            <person name="Rivas-Marin E."/>
            <person name="Kohn T."/>
            <person name="Peeters S.H."/>
            <person name="Heuer A."/>
            <person name="Rast P."/>
            <person name="Oberbeckmann S."/>
            <person name="Bunk B."/>
            <person name="Jeske O."/>
            <person name="Meyerdierks A."/>
            <person name="Storesund J.E."/>
            <person name="Kallscheuer N."/>
            <person name="Luecker S."/>
            <person name="Lage O.M."/>
            <person name="Pohl T."/>
            <person name="Merkel B.J."/>
            <person name="Hornburger P."/>
            <person name="Mueller R.-W."/>
            <person name="Bruemmer F."/>
            <person name="Labrenz M."/>
            <person name="Spormann A.M."/>
            <person name="Op den Camp H."/>
            <person name="Overmann J."/>
            <person name="Amann R."/>
            <person name="Jetten M.S.M."/>
            <person name="Mascher T."/>
            <person name="Medema M.H."/>
            <person name="Devos D.P."/>
            <person name="Kaster A.-K."/>
            <person name="Ovreas L."/>
            <person name="Rohde M."/>
            <person name="Galperin M.Y."/>
            <person name="Jogler C."/>
        </authorList>
    </citation>
    <scope>NUCLEOTIDE SEQUENCE [LARGE SCALE GENOMIC DNA]</scope>
    <source>
        <strain evidence="1 2">EC9</strain>
    </source>
</reference>
<proteinExistence type="predicted"/>
<dbReference type="KEGG" id="ruv:EC9_25600"/>
<gene>
    <name evidence="1" type="ORF">EC9_25600</name>
</gene>
<evidence type="ECO:0000313" key="1">
    <source>
        <dbReference type="EMBL" id="QDS88370.1"/>
    </source>
</evidence>
<keyword evidence="2" id="KW-1185">Reference proteome</keyword>
<protein>
    <submittedName>
        <fullName evidence="1">Uncharacterized protein</fullName>
    </submittedName>
</protein>
<dbReference type="AlphaFoldDB" id="A0A517M0G3"/>